<name>A0AAD9QYN5_ACRCE</name>
<feature type="region of interest" description="Disordered" evidence="1">
    <location>
        <begin position="72"/>
        <end position="109"/>
    </location>
</feature>
<evidence type="ECO:0000256" key="1">
    <source>
        <dbReference type="SAM" id="MobiDB-lite"/>
    </source>
</evidence>
<keyword evidence="3" id="KW-1185">Reference proteome</keyword>
<reference evidence="2" key="2">
    <citation type="journal article" date="2023" name="Science">
        <title>Genomic signatures of disease resistance in endangered staghorn corals.</title>
        <authorList>
            <person name="Vollmer S.V."/>
            <person name="Selwyn J.D."/>
            <person name="Despard B.A."/>
            <person name="Roesel C.L."/>
        </authorList>
    </citation>
    <scope>NUCLEOTIDE SEQUENCE</scope>
    <source>
        <strain evidence="2">K2</strain>
    </source>
</reference>
<protein>
    <submittedName>
        <fullName evidence="2">Uncharacterized protein</fullName>
    </submittedName>
</protein>
<organism evidence="2 3">
    <name type="scientific">Acropora cervicornis</name>
    <name type="common">Staghorn coral</name>
    <dbReference type="NCBI Taxonomy" id="6130"/>
    <lineage>
        <taxon>Eukaryota</taxon>
        <taxon>Metazoa</taxon>
        <taxon>Cnidaria</taxon>
        <taxon>Anthozoa</taxon>
        <taxon>Hexacorallia</taxon>
        <taxon>Scleractinia</taxon>
        <taxon>Astrocoeniina</taxon>
        <taxon>Acroporidae</taxon>
        <taxon>Acropora</taxon>
    </lineage>
</organism>
<comment type="caution">
    <text evidence="2">The sequence shown here is derived from an EMBL/GenBank/DDBJ whole genome shotgun (WGS) entry which is preliminary data.</text>
</comment>
<dbReference type="EMBL" id="JARQWQ010000009">
    <property type="protein sequence ID" value="KAK2569859.1"/>
    <property type="molecule type" value="Genomic_DNA"/>
</dbReference>
<gene>
    <name evidence="2" type="ORF">P5673_005712</name>
</gene>
<dbReference type="AlphaFoldDB" id="A0AAD9QYN5"/>
<feature type="compositionally biased region" description="Basic and acidic residues" evidence="1">
    <location>
        <begin position="87"/>
        <end position="109"/>
    </location>
</feature>
<dbReference type="Proteomes" id="UP001249851">
    <property type="component" value="Unassembled WGS sequence"/>
</dbReference>
<proteinExistence type="predicted"/>
<evidence type="ECO:0000313" key="3">
    <source>
        <dbReference type="Proteomes" id="UP001249851"/>
    </source>
</evidence>
<reference evidence="2" key="1">
    <citation type="journal article" date="2023" name="G3 (Bethesda)">
        <title>Whole genome assembly and annotation of the endangered Caribbean coral Acropora cervicornis.</title>
        <authorList>
            <person name="Selwyn J.D."/>
            <person name="Vollmer S.V."/>
        </authorList>
    </citation>
    <scope>NUCLEOTIDE SEQUENCE</scope>
    <source>
        <strain evidence="2">K2</strain>
    </source>
</reference>
<accession>A0AAD9QYN5</accession>
<sequence length="136" mass="15479">MCMWYMCKVSLKGFMLICGENMAKVEESKPLHQICAKQENSKWTRLFHCGGKPLKASGKGSLTCSYKGTQGYVPGKKAGSENNEADYNSRHPEPLAQQEDHDSSRQAEFELRENLRETSWLQRNHHCQKQLPGKSC</sequence>
<evidence type="ECO:0000313" key="2">
    <source>
        <dbReference type="EMBL" id="KAK2569859.1"/>
    </source>
</evidence>